<dbReference type="EC" id="4.1.1.65" evidence="13"/>
<feature type="compositionally biased region" description="Basic and acidic residues" evidence="11">
    <location>
        <begin position="194"/>
        <end position="224"/>
    </location>
</feature>
<evidence type="ECO:0000256" key="3">
    <source>
        <dbReference type="ARBA" id="ARBA00022793"/>
    </source>
</evidence>
<evidence type="ECO:0000256" key="6">
    <source>
        <dbReference type="ARBA" id="ARBA00023145"/>
    </source>
</evidence>
<keyword evidence="7" id="KW-0594">Phospholipid biosynthesis</keyword>
<dbReference type="InterPro" id="IPR003817">
    <property type="entry name" value="PS_Dcarbxylase"/>
</dbReference>
<keyword evidence="5 12" id="KW-0472">Membrane</keyword>
<keyword evidence="1" id="KW-1003">Cell membrane</keyword>
<organism evidence="13 14">
    <name type="scientific">Halobacterium bonnevillei</name>
    <dbReference type="NCBI Taxonomy" id="2692200"/>
    <lineage>
        <taxon>Archaea</taxon>
        <taxon>Methanobacteriati</taxon>
        <taxon>Methanobacteriota</taxon>
        <taxon>Stenosarchaea group</taxon>
        <taxon>Halobacteria</taxon>
        <taxon>Halobacteriales</taxon>
        <taxon>Halobacteriaceae</taxon>
        <taxon>Halobacterium</taxon>
    </lineage>
</organism>
<gene>
    <name evidence="13" type="ORF">GRX66_11480</name>
</gene>
<keyword evidence="9" id="KW-1208">Phospholipid metabolism</keyword>
<evidence type="ECO:0000256" key="2">
    <source>
        <dbReference type="ARBA" id="ARBA00022516"/>
    </source>
</evidence>
<dbReference type="NCBIfam" id="NF038088">
    <property type="entry name" value="anchor_synt_D"/>
    <property type="match status" value="1"/>
</dbReference>
<feature type="region of interest" description="Disordered" evidence="11">
    <location>
        <begin position="191"/>
        <end position="235"/>
    </location>
</feature>
<dbReference type="Pfam" id="PF02666">
    <property type="entry name" value="PS_Dcarbxylase"/>
    <property type="match status" value="1"/>
</dbReference>
<evidence type="ECO:0000256" key="11">
    <source>
        <dbReference type="SAM" id="MobiDB-lite"/>
    </source>
</evidence>
<keyword evidence="2" id="KW-0444">Lipid biosynthesis</keyword>
<evidence type="ECO:0000256" key="10">
    <source>
        <dbReference type="ARBA" id="ARBA00023317"/>
    </source>
</evidence>
<evidence type="ECO:0000313" key="14">
    <source>
        <dbReference type="Proteomes" id="UP000471521"/>
    </source>
</evidence>
<protein>
    <submittedName>
        <fullName evidence="13">Phosphatidylserine decarboxylase</fullName>
        <ecNumber evidence="13">4.1.1.65</ecNumber>
    </submittedName>
</protein>
<dbReference type="GO" id="GO:0004609">
    <property type="term" value="F:phosphatidylserine decarboxylase activity"/>
    <property type="evidence" value="ECO:0007669"/>
    <property type="project" value="UniProtKB-EC"/>
</dbReference>
<evidence type="ECO:0000256" key="7">
    <source>
        <dbReference type="ARBA" id="ARBA00023209"/>
    </source>
</evidence>
<evidence type="ECO:0000256" key="9">
    <source>
        <dbReference type="ARBA" id="ARBA00023264"/>
    </source>
</evidence>
<dbReference type="Proteomes" id="UP000471521">
    <property type="component" value="Unassembled WGS sequence"/>
</dbReference>
<reference evidence="13 14" key="1">
    <citation type="submission" date="2019-12" db="EMBL/GenBank/DDBJ databases">
        <title>Isolation and characterization of three novel carbon monoxide-oxidizing members of Halobacteria from salione crusts and soils.</title>
        <authorList>
            <person name="Myers M.R."/>
            <person name="King G.M."/>
        </authorList>
    </citation>
    <scope>NUCLEOTIDE SEQUENCE [LARGE SCALE GENOMIC DNA]</scope>
    <source>
        <strain evidence="13 14">PCN9</strain>
    </source>
</reference>
<proteinExistence type="predicted"/>
<evidence type="ECO:0000256" key="4">
    <source>
        <dbReference type="ARBA" id="ARBA00023098"/>
    </source>
</evidence>
<keyword evidence="4" id="KW-0443">Lipid metabolism</keyword>
<name>A0A6B0SQC8_9EURY</name>
<evidence type="ECO:0000256" key="1">
    <source>
        <dbReference type="ARBA" id="ARBA00022475"/>
    </source>
</evidence>
<keyword evidence="14" id="KW-1185">Reference proteome</keyword>
<evidence type="ECO:0000256" key="12">
    <source>
        <dbReference type="SAM" id="Phobius"/>
    </source>
</evidence>
<keyword evidence="3" id="KW-0210">Decarboxylase</keyword>
<sequence length="235" mass="25472">MFARGFWKWAYALPPAVLGAALFAISSLWGVLGFALSGFVLWFHRDPDRRPDGPGAVSPADGTISVIRETEDGRVRLGVFMNVHDVHVNRAPLDGTVEGVEHESGGHRPAFDKESEHNERVRFEFDEYSVVLIAGAFARRIHPYVDADEDVARGDRIGHISFGSRADVILPAEFGPEDVAVEPGEKVAAGETVLARREDGARDRLAGRAVGDRRGDRSEGRSGDRSGNAALSGSE</sequence>
<keyword evidence="8 13" id="KW-0456">Lyase</keyword>
<dbReference type="PANTHER" id="PTHR35809">
    <property type="entry name" value="ARCHAETIDYLSERINE DECARBOXYLASE PROENZYME-RELATED"/>
    <property type="match status" value="1"/>
</dbReference>
<keyword evidence="10" id="KW-0670">Pyruvate</keyword>
<dbReference type="OrthoDB" id="50255at2157"/>
<evidence type="ECO:0000256" key="5">
    <source>
        <dbReference type="ARBA" id="ARBA00023136"/>
    </source>
</evidence>
<dbReference type="AlphaFoldDB" id="A0A6B0SQC8"/>
<dbReference type="PANTHER" id="PTHR35809:SF1">
    <property type="entry name" value="ARCHAETIDYLSERINE DECARBOXYLASE PROENZYME-RELATED"/>
    <property type="match status" value="1"/>
</dbReference>
<comment type="caution">
    <text evidence="13">The sequence shown here is derived from an EMBL/GenBank/DDBJ whole genome shotgun (WGS) entry which is preliminary data.</text>
</comment>
<feature type="transmembrane region" description="Helical" evidence="12">
    <location>
        <begin position="20"/>
        <end position="43"/>
    </location>
</feature>
<dbReference type="GO" id="GO:0008654">
    <property type="term" value="P:phospholipid biosynthetic process"/>
    <property type="evidence" value="ECO:0007669"/>
    <property type="project" value="UniProtKB-KW"/>
</dbReference>
<dbReference type="EMBL" id="WUUU01000091">
    <property type="protein sequence ID" value="MXR21192.1"/>
    <property type="molecule type" value="Genomic_DNA"/>
</dbReference>
<dbReference type="InterPro" id="IPR033175">
    <property type="entry name" value="PSD-A"/>
</dbReference>
<evidence type="ECO:0000256" key="8">
    <source>
        <dbReference type="ARBA" id="ARBA00023239"/>
    </source>
</evidence>
<dbReference type="NCBIfam" id="NF003683">
    <property type="entry name" value="PRK05305.2-3"/>
    <property type="match status" value="1"/>
</dbReference>
<keyword evidence="12" id="KW-0812">Transmembrane</keyword>
<keyword evidence="12" id="KW-1133">Transmembrane helix</keyword>
<keyword evidence="6" id="KW-0865">Zymogen</keyword>
<accession>A0A6B0SQC8</accession>
<evidence type="ECO:0000313" key="13">
    <source>
        <dbReference type="EMBL" id="MXR21192.1"/>
    </source>
</evidence>